<reference evidence="1" key="1">
    <citation type="submission" date="2021-04" db="EMBL/GenBank/DDBJ databases">
        <title>Genomes of microviruses identified in yellow-bellied marmot fecal samples.</title>
        <authorList>
            <person name="Varsani A."/>
            <person name="Kraberger S."/>
            <person name="Chatterjee A."/>
            <person name="Richet C."/>
            <person name="Fontenele R.S."/>
            <person name="Schmidlin K."/>
            <person name="Blumstein D.T."/>
        </authorList>
    </citation>
    <scope>NUCLEOTIDE SEQUENCE</scope>
    <source>
        <strain evidence="1">Mar51</strain>
    </source>
</reference>
<accession>A0A8F5MKS6</accession>
<name>A0A8F5MKS6_9VIRU</name>
<protein>
    <submittedName>
        <fullName evidence="1">DNA pilot protein</fullName>
    </submittedName>
</protein>
<evidence type="ECO:0000313" key="1">
    <source>
        <dbReference type="EMBL" id="QXN75247.1"/>
    </source>
</evidence>
<organism evidence="1">
    <name type="scientific">Microvirus mar51</name>
    <dbReference type="NCBI Taxonomy" id="2851187"/>
    <lineage>
        <taxon>Viruses</taxon>
        <taxon>Monodnaviria</taxon>
        <taxon>Sangervirae</taxon>
        <taxon>Phixviricota</taxon>
        <taxon>Malgrandaviricetes</taxon>
        <taxon>Petitvirales</taxon>
        <taxon>Microviridae</taxon>
    </lineage>
</organism>
<proteinExistence type="predicted"/>
<sequence length="351" mass="39727">MMDPFIGSALIQAGSGLLGAFGISKNNDAQIKQAELNRKFQAEENQKTREWNERMWRMANAYNDPSAEMARLRRAGLNPNLMYGDSSSLSPAQTISNSAGASGAMPHTDPVVSADIGRTLAETRLLNAQADNVGEDTKTKFTYNKFQEQLLKNEIAMGQAGIRYKNAMTDLTEPQKKVLYAQADNLFANTDKVMKSIDKIDSEIANIDADTAIKQIEAVQKDARFEVEMREAEQRIKESMSREGLNIAKTREIVTLLPYVCSNISSQTSLNIAKKYNVEMQTEGERSRIRLNDKLWITYDKEQKRMDFELENDKTFRSAERLTRLAGEWQDILFKPIDTATDIIGTLFRRR</sequence>
<dbReference type="EMBL" id="MZ089797">
    <property type="protein sequence ID" value="QXN75247.1"/>
    <property type="molecule type" value="Genomic_DNA"/>
</dbReference>